<dbReference type="InterPro" id="IPR002083">
    <property type="entry name" value="MATH/TRAF_dom"/>
</dbReference>
<dbReference type="Pfam" id="PF00651">
    <property type="entry name" value="BTB"/>
    <property type="match status" value="1"/>
</dbReference>
<dbReference type="EMBL" id="CP144747">
    <property type="protein sequence ID" value="WVZ61811.1"/>
    <property type="molecule type" value="Genomic_DNA"/>
</dbReference>
<dbReference type="Pfam" id="PF24570">
    <property type="entry name" value="BACK_BPM_SPOP"/>
    <property type="match status" value="1"/>
</dbReference>
<feature type="domain" description="BTB" evidence="3">
    <location>
        <begin position="190"/>
        <end position="257"/>
    </location>
</feature>
<dbReference type="PROSITE" id="PS50144">
    <property type="entry name" value="MATH"/>
    <property type="match status" value="1"/>
</dbReference>
<dbReference type="SUPFAM" id="SSF49599">
    <property type="entry name" value="TRAF domain-like"/>
    <property type="match status" value="1"/>
</dbReference>
<dbReference type="PANTHER" id="PTHR26379">
    <property type="entry name" value="BTB/POZ AND MATH DOMAIN-CONTAINING PROTEIN 1"/>
    <property type="match status" value="1"/>
</dbReference>
<dbReference type="InterPro" id="IPR056423">
    <property type="entry name" value="BACK_BPM_SPOP"/>
</dbReference>
<evidence type="ECO:0000313" key="5">
    <source>
        <dbReference type="EMBL" id="WVZ61811.1"/>
    </source>
</evidence>
<dbReference type="InterPro" id="IPR008974">
    <property type="entry name" value="TRAF-like"/>
</dbReference>
<dbReference type="InterPro" id="IPR000210">
    <property type="entry name" value="BTB/POZ_dom"/>
</dbReference>
<name>A0AAQ3WHW2_PASNO</name>
<feature type="domain" description="MATH" evidence="4">
    <location>
        <begin position="14"/>
        <end position="147"/>
    </location>
</feature>
<accession>A0AAQ3WHW2</accession>
<dbReference type="Proteomes" id="UP001341281">
    <property type="component" value="Chromosome 03"/>
</dbReference>
<protein>
    <submittedName>
        <fullName evidence="5">Uncharacterized protein</fullName>
    </submittedName>
</protein>
<dbReference type="CDD" id="cd00121">
    <property type="entry name" value="MATH"/>
    <property type="match status" value="1"/>
</dbReference>
<gene>
    <name evidence="5" type="ORF">U9M48_011626</name>
</gene>
<dbReference type="Gene3D" id="1.25.40.420">
    <property type="match status" value="1"/>
</dbReference>
<dbReference type="SUPFAM" id="SSF54695">
    <property type="entry name" value="POZ domain"/>
    <property type="match status" value="1"/>
</dbReference>
<sequence>MSASTESSSPCPCDKVFMMTIGSYSEAKKLLPNGKCVISDPVDVGGHSWRIAFYPNGKLAGTTASMSLFLMLDEDDATAADEGIQVTFKFMLHQVGESSVLFRSAKIAATFTGRPPNARGFERFVSRDAFEMSVLSKSDRFTIRCHLTVFPPAGGQPAVETSSSSTSSGSAPLSGLQADLGRLLATKEGADVELEVRGEVFAAHKSVLAARSPVFMEGFFGAAKEEDTDYALVGDMSPEAFDALLHYMYTDALPEMAMDSLQEEEGTTLAEYLFIAAERYDLKDLKALTEKKLCDRIGVGTVLLLLALAEQYQCSKLKSMCLRFIGSCGDDTKAIMETGSNVESLARSCPSVVKDVIVTILDGIQSWN</sequence>
<proteinExistence type="inferred from homology"/>
<evidence type="ECO:0000259" key="4">
    <source>
        <dbReference type="PROSITE" id="PS50144"/>
    </source>
</evidence>
<organism evidence="5 6">
    <name type="scientific">Paspalum notatum var. saurae</name>
    <dbReference type="NCBI Taxonomy" id="547442"/>
    <lineage>
        <taxon>Eukaryota</taxon>
        <taxon>Viridiplantae</taxon>
        <taxon>Streptophyta</taxon>
        <taxon>Embryophyta</taxon>
        <taxon>Tracheophyta</taxon>
        <taxon>Spermatophyta</taxon>
        <taxon>Magnoliopsida</taxon>
        <taxon>Liliopsida</taxon>
        <taxon>Poales</taxon>
        <taxon>Poaceae</taxon>
        <taxon>PACMAD clade</taxon>
        <taxon>Panicoideae</taxon>
        <taxon>Andropogonodae</taxon>
        <taxon>Paspaleae</taxon>
        <taxon>Paspalinae</taxon>
        <taxon>Paspalum</taxon>
    </lineage>
</organism>
<dbReference type="SMART" id="SM00225">
    <property type="entry name" value="BTB"/>
    <property type="match status" value="1"/>
</dbReference>
<evidence type="ECO:0000259" key="3">
    <source>
        <dbReference type="PROSITE" id="PS50097"/>
    </source>
</evidence>
<dbReference type="PROSITE" id="PS50097">
    <property type="entry name" value="BTB"/>
    <property type="match status" value="1"/>
</dbReference>
<keyword evidence="6" id="KW-1185">Reference proteome</keyword>
<comment type="similarity">
    <text evidence="2">Belongs to the Tdpoz family.</text>
</comment>
<dbReference type="Pfam" id="PF22486">
    <property type="entry name" value="MATH_2"/>
    <property type="match status" value="1"/>
</dbReference>
<evidence type="ECO:0000313" key="6">
    <source>
        <dbReference type="Proteomes" id="UP001341281"/>
    </source>
</evidence>
<comment type="pathway">
    <text evidence="1">Protein modification; protein ubiquitination.</text>
</comment>
<evidence type="ECO:0000256" key="1">
    <source>
        <dbReference type="ARBA" id="ARBA00004906"/>
    </source>
</evidence>
<reference evidence="5 6" key="1">
    <citation type="submission" date="2024-02" db="EMBL/GenBank/DDBJ databases">
        <title>High-quality chromosome-scale genome assembly of Pensacola bahiagrass (Paspalum notatum Flugge var. saurae).</title>
        <authorList>
            <person name="Vega J.M."/>
            <person name="Podio M."/>
            <person name="Orjuela J."/>
            <person name="Siena L.A."/>
            <person name="Pessino S.C."/>
            <person name="Combes M.C."/>
            <person name="Mariac C."/>
            <person name="Albertini E."/>
            <person name="Pupilli F."/>
            <person name="Ortiz J.P.A."/>
            <person name="Leblanc O."/>
        </authorList>
    </citation>
    <scope>NUCLEOTIDE SEQUENCE [LARGE SCALE GENOMIC DNA]</scope>
    <source>
        <strain evidence="5">R1</strain>
        <tissue evidence="5">Leaf</tissue>
    </source>
</reference>
<dbReference type="SMART" id="SM00061">
    <property type="entry name" value="MATH"/>
    <property type="match status" value="1"/>
</dbReference>
<evidence type="ECO:0000256" key="2">
    <source>
        <dbReference type="ARBA" id="ARBA00010846"/>
    </source>
</evidence>
<dbReference type="InterPro" id="IPR011333">
    <property type="entry name" value="SKP1/BTB/POZ_sf"/>
</dbReference>
<dbReference type="GO" id="GO:0016567">
    <property type="term" value="P:protein ubiquitination"/>
    <property type="evidence" value="ECO:0007669"/>
    <property type="project" value="InterPro"/>
</dbReference>
<dbReference type="Gene3D" id="3.30.710.10">
    <property type="entry name" value="Potassium Channel Kv1.1, Chain A"/>
    <property type="match status" value="1"/>
</dbReference>
<dbReference type="InterPro" id="IPR045005">
    <property type="entry name" value="BPM1-6"/>
</dbReference>
<dbReference type="AlphaFoldDB" id="A0AAQ3WHW2"/>
<dbReference type="Gene3D" id="2.60.210.10">
    <property type="entry name" value="Apoptosis, Tumor Necrosis Factor Receptor Associated Protein 2, Chain A"/>
    <property type="match status" value="1"/>
</dbReference>
<dbReference type="PANTHER" id="PTHR26379:SF506">
    <property type="entry name" value="BTB DOMAIN-CONTAINING PROTEIN"/>
    <property type="match status" value="1"/>
</dbReference>